<evidence type="ECO:0000256" key="4">
    <source>
        <dbReference type="ARBA" id="ARBA00022432"/>
    </source>
</evidence>
<dbReference type="InterPro" id="IPR001672">
    <property type="entry name" value="G6P_Isomerase"/>
</dbReference>
<dbReference type="GO" id="GO:0048029">
    <property type="term" value="F:monosaccharide binding"/>
    <property type="evidence" value="ECO:0007669"/>
    <property type="project" value="TreeGrafter"/>
</dbReference>
<dbReference type="PANTHER" id="PTHR11469:SF1">
    <property type="entry name" value="GLUCOSE-6-PHOSPHATE ISOMERASE"/>
    <property type="match status" value="1"/>
</dbReference>
<proteinExistence type="inferred from homology"/>
<dbReference type="PROSITE" id="PS51463">
    <property type="entry name" value="P_GLUCOSE_ISOMERASE_3"/>
    <property type="match status" value="1"/>
</dbReference>
<organism evidence="8">
    <name type="scientific">bioreactor metagenome</name>
    <dbReference type="NCBI Taxonomy" id="1076179"/>
    <lineage>
        <taxon>unclassified sequences</taxon>
        <taxon>metagenomes</taxon>
        <taxon>ecological metagenomes</taxon>
    </lineage>
</organism>
<protein>
    <recommendedName>
        <fullName evidence="3">glucose-6-phosphate isomerase</fullName>
        <ecNumber evidence="3">5.3.1.9</ecNumber>
    </recommendedName>
</protein>
<dbReference type="EC" id="5.3.1.9" evidence="3"/>
<comment type="similarity">
    <text evidence="2">Belongs to the GPI family.</text>
</comment>
<dbReference type="Pfam" id="PF00342">
    <property type="entry name" value="PGI"/>
    <property type="match status" value="1"/>
</dbReference>
<dbReference type="Gene3D" id="1.10.1390.10">
    <property type="match status" value="1"/>
</dbReference>
<dbReference type="GO" id="GO:0006096">
    <property type="term" value="P:glycolytic process"/>
    <property type="evidence" value="ECO:0007669"/>
    <property type="project" value="UniProtKB-UniPathway"/>
</dbReference>
<dbReference type="InterPro" id="IPR023096">
    <property type="entry name" value="G6P_Isomerase_C"/>
</dbReference>
<dbReference type="InterPro" id="IPR035482">
    <property type="entry name" value="SIS_PGI_2"/>
</dbReference>
<accession>A0A644SZ26</accession>
<dbReference type="GO" id="GO:0097367">
    <property type="term" value="F:carbohydrate derivative binding"/>
    <property type="evidence" value="ECO:0007669"/>
    <property type="project" value="InterPro"/>
</dbReference>
<dbReference type="GO" id="GO:0004347">
    <property type="term" value="F:glucose-6-phosphate isomerase activity"/>
    <property type="evidence" value="ECO:0007669"/>
    <property type="project" value="UniProtKB-EC"/>
</dbReference>
<gene>
    <name evidence="8" type="primary">pgi_2</name>
    <name evidence="8" type="ORF">SDC9_04600</name>
</gene>
<dbReference type="Gene3D" id="3.40.50.10490">
    <property type="entry name" value="Glucose-6-phosphate isomerase like protein, domain 1"/>
    <property type="match status" value="2"/>
</dbReference>
<dbReference type="EMBL" id="VSSQ01000008">
    <property type="protein sequence ID" value="MPL59052.1"/>
    <property type="molecule type" value="Genomic_DNA"/>
</dbReference>
<keyword evidence="6 8" id="KW-0413">Isomerase</keyword>
<evidence type="ECO:0000256" key="2">
    <source>
        <dbReference type="ARBA" id="ARBA00006604"/>
    </source>
</evidence>
<dbReference type="PROSITE" id="PS00765">
    <property type="entry name" value="P_GLUCOSE_ISOMERASE_1"/>
    <property type="match status" value="1"/>
</dbReference>
<dbReference type="GO" id="GO:0005829">
    <property type="term" value="C:cytosol"/>
    <property type="evidence" value="ECO:0007669"/>
    <property type="project" value="TreeGrafter"/>
</dbReference>
<dbReference type="GO" id="GO:0051156">
    <property type="term" value="P:glucose 6-phosphate metabolic process"/>
    <property type="evidence" value="ECO:0007669"/>
    <property type="project" value="TreeGrafter"/>
</dbReference>
<dbReference type="AlphaFoldDB" id="A0A644SZ26"/>
<dbReference type="CDD" id="cd05016">
    <property type="entry name" value="SIS_PGI_2"/>
    <property type="match status" value="1"/>
</dbReference>
<comment type="pathway">
    <text evidence="1">Carbohydrate degradation; glycolysis; D-glyceraldehyde 3-phosphate and glycerone phosphate from D-glucose: step 2/4.</text>
</comment>
<dbReference type="PROSITE" id="PS00174">
    <property type="entry name" value="P_GLUCOSE_ISOMERASE_2"/>
    <property type="match status" value="1"/>
</dbReference>
<dbReference type="PRINTS" id="PR00662">
    <property type="entry name" value="G6PISOMERASE"/>
</dbReference>
<evidence type="ECO:0000256" key="5">
    <source>
        <dbReference type="ARBA" id="ARBA00023152"/>
    </source>
</evidence>
<dbReference type="InterPro" id="IPR018189">
    <property type="entry name" value="Phosphoglucose_isomerase_CS"/>
</dbReference>
<dbReference type="InterPro" id="IPR035476">
    <property type="entry name" value="SIS_PGI_1"/>
</dbReference>
<dbReference type="UniPathway" id="UPA00109">
    <property type="reaction ID" value="UER00181"/>
</dbReference>
<dbReference type="NCBIfam" id="NF010695">
    <property type="entry name" value="PRK14095.1"/>
    <property type="match status" value="1"/>
</dbReference>
<evidence type="ECO:0000256" key="3">
    <source>
        <dbReference type="ARBA" id="ARBA00011952"/>
    </source>
</evidence>
<evidence type="ECO:0000313" key="8">
    <source>
        <dbReference type="EMBL" id="MPL59052.1"/>
    </source>
</evidence>
<sequence>MISYKNLDECRAFSNLGKLPRVDVRSVLDSDRIGSSMVDMAAGLKYFYAAAPVDEAILDCLESLAEEQQLLEKYRALLSGAVMNTGEGRMVLHHLARGRLGDSPAASGSDLRDFYEGERKKAADFAQAVHAGSIRGSTGKAFQSVVQIGIGGSDLGPRAACIALERWARAGGRQKMKAAFISNVDPDDADLVLGSLDLERSLFILVSKSGTTQETLANETLVRTRLEAAGLDSSRHIVAVTSKTSPLAQHPGYLASFFIDDFIGGRYSTSSAVGGVIMSLAYGPDCFEEFLSGAHAMDKTALEPELRRNAPLLDAMIGLYERNILGLPSTAILPYTEALSRFPAHLQQLDMESNGKSVNRDGKPLAYKTGPVVFGEPGTNGQHSFYQLLHQGTDSIPLQFIGFAENQLSGDILSMGTSSRQKLLANLLAQIVAFARGKDDENPNKRFAGGRPSTMILGSRLGPAQLGALFSHFENKVMFQGFAWNINSFDQEGVQLGKVLANKMLSIMQGEKSGDTVLKAMAKAAGFLE</sequence>
<keyword evidence="5" id="KW-0324">Glycolysis</keyword>
<keyword evidence="4" id="KW-0312">Gluconeogenesis</keyword>
<dbReference type="HAMAP" id="MF_00473">
    <property type="entry name" value="G6P_isomerase"/>
    <property type="match status" value="1"/>
</dbReference>
<comment type="caution">
    <text evidence="8">The sequence shown here is derived from an EMBL/GenBank/DDBJ whole genome shotgun (WGS) entry which is preliminary data.</text>
</comment>
<evidence type="ECO:0000256" key="1">
    <source>
        <dbReference type="ARBA" id="ARBA00004926"/>
    </source>
</evidence>
<dbReference type="PANTHER" id="PTHR11469">
    <property type="entry name" value="GLUCOSE-6-PHOSPHATE ISOMERASE"/>
    <property type="match status" value="1"/>
</dbReference>
<name>A0A644SZ26_9ZZZZ</name>
<evidence type="ECO:0000256" key="6">
    <source>
        <dbReference type="ARBA" id="ARBA00023235"/>
    </source>
</evidence>
<reference evidence="8" key="1">
    <citation type="submission" date="2019-08" db="EMBL/GenBank/DDBJ databases">
        <authorList>
            <person name="Kucharzyk K."/>
            <person name="Murdoch R.W."/>
            <person name="Higgins S."/>
            <person name="Loffler F."/>
        </authorList>
    </citation>
    <scope>NUCLEOTIDE SEQUENCE</scope>
</reference>
<dbReference type="InterPro" id="IPR046348">
    <property type="entry name" value="SIS_dom_sf"/>
</dbReference>
<dbReference type="GO" id="GO:0006094">
    <property type="term" value="P:gluconeogenesis"/>
    <property type="evidence" value="ECO:0007669"/>
    <property type="project" value="UniProtKB-KW"/>
</dbReference>
<dbReference type="SUPFAM" id="SSF53697">
    <property type="entry name" value="SIS domain"/>
    <property type="match status" value="1"/>
</dbReference>
<dbReference type="CDD" id="cd05015">
    <property type="entry name" value="SIS_PGI_1"/>
    <property type="match status" value="1"/>
</dbReference>
<evidence type="ECO:0000256" key="7">
    <source>
        <dbReference type="ARBA" id="ARBA00029321"/>
    </source>
</evidence>
<comment type="catalytic activity">
    <reaction evidence="7">
        <text>alpha-D-glucose 6-phosphate = beta-D-fructose 6-phosphate</text>
        <dbReference type="Rhea" id="RHEA:11816"/>
        <dbReference type="ChEBI" id="CHEBI:57634"/>
        <dbReference type="ChEBI" id="CHEBI:58225"/>
        <dbReference type="EC" id="5.3.1.9"/>
    </reaction>
</comment>